<name>A0A2M9YGL9_9LEPT</name>
<organism evidence="9 10">
    <name type="scientific">Leptospira saintgironsiae</name>
    <dbReference type="NCBI Taxonomy" id="2023183"/>
    <lineage>
        <taxon>Bacteria</taxon>
        <taxon>Pseudomonadati</taxon>
        <taxon>Spirochaetota</taxon>
        <taxon>Spirochaetia</taxon>
        <taxon>Leptospirales</taxon>
        <taxon>Leptospiraceae</taxon>
        <taxon>Leptospira</taxon>
    </lineage>
</organism>
<keyword evidence="1" id="KW-0349">Heme</keyword>
<keyword evidence="5" id="KW-0408">Iron</keyword>
<dbReference type="GO" id="GO:0008942">
    <property type="term" value="F:nitrite reductase [NAD(P)H] activity"/>
    <property type="evidence" value="ECO:0007669"/>
    <property type="project" value="InterPro"/>
</dbReference>
<dbReference type="CDD" id="cd03529">
    <property type="entry name" value="Rieske_NirD"/>
    <property type="match status" value="1"/>
</dbReference>
<evidence type="ECO:0000256" key="4">
    <source>
        <dbReference type="ARBA" id="ARBA00023002"/>
    </source>
</evidence>
<evidence type="ECO:0000256" key="3">
    <source>
        <dbReference type="ARBA" id="ARBA00022723"/>
    </source>
</evidence>
<proteinExistence type="predicted"/>
<dbReference type="Pfam" id="PF13806">
    <property type="entry name" value="Rieske_2"/>
    <property type="match status" value="1"/>
</dbReference>
<dbReference type="PANTHER" id="PTHR43809:SF1">
    <property type="entry name" value="NITRITE REDUCTASE (NADH) LARGE SUBUNIT"/>
    <property type="match status" value="1"/>
</dbReference>
<evidence type="ECO:0000256" key="7">
    <source>
        <dbReference type="ARBA" id="ARBA00023063"/>
    </source>
</evidence>
<dbReference type="RefSeq" id="WP_100708800.1">
    <property type="nucleotide sequence ID" value="NZ_NPDR01000001.1"/>
</dbReference>
<dbReference type="SUPFAM" id="SSF50022">
    <property type="entry name" value="ISP domain"/>
    <property type="match status" value="1"/>
</dbReference>
<dbReference type="Proteomes" id="UP000231926">
    <property type="component" value="Unassembled WGS sequence"/>
</dbReference>
<accession>A0A2M9YGL9</accession>
<dbReference type="PANTHER" id="PTHR43809">
    <property type="entry name" value="NITRITE REDUCTASE (NADH) LARGE SUBUNIT"/>
    <property type="match status" value="1"/>
</dbReference>
<dbReference type="PROSITE" id="PS51296">
    <property type="entry name" value="RIESKE"/>
    <property type="match status" value="1"/>
</dbReference>
<feature type="domain" description="Rieske" evidence="8">
    <location>
        <begin position="11"/>
        <end position="112"/>
    </location>
</feature>
<dbReference type="Gene3D" id="2.102.10.10">
    <property type="entry name" value="Rieske [2Fe-2S] iron-sulphur domain"/>
    <property type="match status" value="1"/>
</dbReference>
<dbReference type="InterPro" id="IPR017941">
    <property type="entry name" value="Rieske_2Fe-2S"/>
</dbReference>
<evidence type="ECO:0000313" key="9">
    <source>
        <dbReference type="EMBL" id="PJZ50697.1"/>
    </source>
</evidence>
<keyword evidence="6" id="KW-0411">Iron-sulfur</keyword>
<evidence type="ECO:0000259" key="8">
    <source>
        <dbReference type="PROSITE" id="PS51296"/>
    </source>
</evidence>
<protein>
    <submittedName>
        <fullName evidence="9">Nitrite reductase (NAD(P)H) small subunit</fullName>
    </submittedName>
</protein>
<reference evidence="9 10" key="1">
    <citation type="submission" date="2017-07" db="EMBL/GenBank/DDBJ databases">
        <title>Leptospira spp. isolated from tropical soils.</title>
        <authorList>
            <person name="Thibeaux R."/>
            <person name="Iraola G."/>
            <person name="Ferres I."/>
            <person name="Bierque E."/>
            <person name="Girault D."/>
            <person name="Soupe-Gilbert M.-E."/>
            <person name="Picardeau M."/>
            <person name="Goarant C."/>
        </authorList>
    </citation>
    <scope>NUCLEOTIDE SEQUENCE [LARGE SCALE GENOMIC DNA]</scope>
    <source>
        <strain evidence="9 10">FH4-C-A2</strain>
    </source>
</reference>
<dbReference type="EMBL" id="NPDR01000001">
    <property type="protein sequence ID" value="PJZ50697.1"/>
    <property type="molecule type" value="Genomic_DNA"/>
</dbReference>
<evidence type="ECO:0000256" key="5">
    <source>
        <dbReference type="ARBA" id="ARBA00023004"/>
    </source>
</evidence>
<keyword evidence="4" id="KW-0560">Oxidoreductase</keyword>
<dbReference type="InterPro" id="IPR052034">
    <property type="entry name" value="NasD-like"/>
</dbReference>
<dbReference type="InterPro" id="IPR012748">
    <property type="entry name" value="Rieske-like_NirD"/>
</dbReference>
<dbReference type="GO" id="GO:0042128">
    <property type="term" value="P:nitrate assimilation"/>
    <property type="evidence" value="ECO:0007669"/>
    <property type="project" value="UniProtKB-KW"/>
</dbReference>
<sequence>MNTTTKEPVWIPVSTVSEFPEDGGVCAKVYGEQIAIFHFSSRNEWFACENKCPHTGDMVLARGMIGDSQGEPKVACPMHKKSFSLRTGACISGEEYSIKTFPVHIEDGTVYIGIESPGTQG</sequence>
<keyword evidence="10" id="KW-1185">Reference proteome</keyword>
<gene>
    <name evidence="9" type="primary">nirD</name>
    <name evidence="9" type="ORF">CH362_02725</name>
</gene>
<dbReference type="PROSITE" id="PS51300">
    <property type="entry name" value="NIRD"/>
    <property type="match status" value="1"/>
</dbReference>
<evidence type="ECO:0000313" key="10">
    <source>
        <dbReference type="Proteomes" id="UP000231926"/>
    </source>
</evidence>
<keyword evidence="2" id="KW-0001">2Fe-2S</keyword>
<dbReference type="OrthoDB" id="593800at2"/>
<dbReference type="AlphaFoldDB" id="A0A2M9YGL9"/>
<dbReference type="GO" id="GO:0046872">
    <property type="term" value="F:metal ion binding"/>
    <property type="evidence" value="ECO:0007669"/>
    <property type="project" value="UniProtKB-KW"/>
</dbReference>
<dbReference type="NCBIfam" id="TIGR02378">
    <property type="entry name" value="nirD_assim_sml"/>
    <property type="match status" value="1"/>
</dbReference>
<evidence type="ECO:0000256" key="1">
    <source>
        <dbReference type="ARBA" id="ARBA00022617"/>
    </source>
</evidence>
<keyword evidence="3" id="KW-0479">Metal-binding</keyword>
<comment type="caution">
    <text evidence="9">The sequence shown here is derived from an EMBL/GenBank/DDBJ whole genome shotgun (WGS) entry which is preliminary data.</text>
</comment>
<keyword evidence="7" id="KW-0534">Nitrate assimilation</keyword>
<dbReference type="InterPro" id="IPR036922">
    <property type="entry name" value="Rieske_2Fe-2S_sf"/>
</dbReference>
<evidence type="ECO:0000256" key="2">
    <source>
        <dbReference type="ARBA" id="ARBA00022714"/>
    </source>
</evidence>
<evidence type="ECO:0000256" key="6">
    <source>
        <dbReference type="ARBA" id="ARBA00023014"/>
    </source>
</evidence>
<dbReference type="GO" id="GO:0051537">
    <property type="term" value="F:2 iron, 2 sulfur cluster binding"/>
    <property type="evidence" value="ECO:0007669"/>
    <property type="project" value="UniProtKB-KW"/>
</dbReference>